<keyword evidence="2" id="KW-1185">Reference proteome</keyword>
<sequence>MEETSRWVEEFVIKHGLCPFAARPFREGRVTFEQQPSDDIETCFNWALSRVRGLLEKEPGEVETSLLIFPNALADFGEFLDFVETFEEVLAEAGANELVQLAHFHPGYQFADVPADDAGNLTNQAPHPVVQLLRVATVASAVAEFPDVAQIPERNIRTLRKLFRK</sequence>
<dbReference type="RefSeq" id="WP_168037664.1">
    <property type="nucleotide sequence ID" value="NZ_JAATJH010000003.1"/>
</dbReference>
<dbReference type="Pfam" id="PF07209">
    <property type="entry name" value="DUF1415"/>
    <property type="match status" value="1"/>
</dbReference>
<dbReference type="InterPro" id="IPR009858">
    <property type="entry name" value="DUF1415"/>
</dbReference>
<evidence type="ECO:0008006" key="3">
    <source>
        <dbReference type="Google" id="ProtNLM"/>
    </source>
</evidence>
<proteinExistence type="predicted"/>
<accession>A0ABX0XCC3</accession>
<dbReference type="EMBL" id="JAATJH010000003">
    <property type="protein sequence ID" value="NJC26911.1"/>
    <property type="molecule type" value="Genomic_DNA"/>
</dbReference>
<reference evidence="1 2" key="1">
    <citation type="submission" date="2020-03" db="EMBL/GenBank/DDBJ databases">
        <title>Genomic Encyclopedia of Type Strains, Phase IV (KMG-IV): sequencing the most valuable type-strain genomes for metagenomic binning, comparative biology and taxonomic classification.</title>
        <authorList>
            <person name="Goeker M."/>
        </authorList>
    </citation>
    <scope>NUCLEOTIDE SEQUENCE [LARGE SCALE GENOMIC DNA]</scope>
    <source>
        <strain evidence="1 2">DSM 105096</strain>
    </source>
</reference>
<organism evidence="1 2">
    <name type="scientific">Neolewinella antarctica</name>
    <dbReference type="NCBI Taxonomy" id="442734"/>
    <lineage>
        <taxon>Bacteria</taxon>
        <taxon>Pseudomonadati</taxon>
        <taxon>Bacteroidota</taxon>
        <taxon>Saprospiria</taxon>
        <taxon>Saprospirales</taxon>
        <taxon>Lewinellaceae</taxon>
        <taxon>Neolewinella</taxon>
    </lineage>
</organism>
<dbReference type="Proteomes" id="UP000770785">
    <property type="component" value="Unassembled WGS sequence"/>
</dbReference>
<name>A0ABX0XCC3_9BACT</name>
<comment type="caution">
    <text evidence="1">The sequence shown here is derived from an EMBL/GenBank/DDBJ whole genome shotgun (WGS) entry which is preliminary data.</text>
</comment>
<protein>
    <recommendedName>
        <fullName evidence="3">DUF1415 domain-containing protein</fullName>
    </recommendedName>
</protein>
<evidence type="ECO:0000313" key="2">
    <source>
        <dbReference type="Proteomes" id="UP000770785"/>
    </source>
</evidence>
<evidence type="ECO:0000313" key="1">
    <source>
        <dbReference type="EMBL" id="NJC26911.1"/>
    </source>
</evidence>
<gene>
    <name evidence="1" type="ORF">GGR27_002421</name>
</gene>